<protein>
    <recommendedName>
        <fullName evidence="2">Selenocysteine-specific elongation factor</fullName>
    </recommendedName>
    <alternativeName>
        <fullName evidence="8">SelB translation factor</fullName>
    </alternativeName>
</protein>
<dbReference type="CDD" id="cd15491">
    <property type="entry name" value="selB_III"/>
    <property type="match status" value="1"/>
</dbReference>
<dbReference type="InterPro" id="IPR004161">
    <property type="entry name" value="EFTu-like_2"/>
</dbReference>
<evidence type="ECO:0000256" key="7">
    <source>
        <dbReference type="ARBA" id="ARBA00025526"/>
    </source>
</evidence>
<dbReference type="InterPro" id="IPR036388">
    <property type="entry name" value="WH-like_DNA-bd_sf"/>
</dbReference>
<feature type="domain" description="Tr-type G" evidence="9">
    <location>
        <begin position="1"/>
        <end position="169"/>
    </location>
</feature>
<dbReference type="PROSITE" id="PS00301">
    <property type="entry name" value="G_TR_1"/>
    <property type="match status" value="1"/>
</dbReference>
<dbReference type="InterPro" id="IPR027417">
    <property type="entry name" value="P-loop_NTPase"/>
</dbReference>
<keyword evidence="4" id="KW-0547">Nucleotide-binding</keyword>
<dbReference type="Pfam" id="PF00009">
    <property type="entry name" value="GTP_EFTU"/>
    <property type="match status" value="1"/>
</dbReference>
<dbReference type="SUPFAM" id="SSF46785">
    <property type="entry name" value="Winged helix' DNA-binding domain"/>
    <property type="match status" value="2"/>
</dbReference>
<keyword evidence="6" id="KW-0342">GTP-binding</keyword>
<dbReference type="GO" id="GO:0003723">
    <property type="term" value="F:RNA binding"/>
    <property type="evidence" value="ECO:0007669"/>
    <property type="project" value="InterPro"/>
</dbReference>
<dbReference type="SUPFAM" id="SSF50447">
    <property type="entry name" value="Translation proteins"/>
    <property type="match status" value="1"/>
</dbReference>
<evidence type="ECO:0000256" key="8">
    <source>
        <dbReference type="ARBA" id="ARBA00031615"/>
    </source>
</evidence>
<sequence length="624" mass="69651">MKQTVIGLSGHIDHGKTALVKALTGVNTDSLTEEQKRGMTIDIGFAFLDENITLIDVPGHEKFVKNMMAGVSGIDVALLVVAADDGIMPQTREHFEILNLLDIPLGVVAINKIDLADDDWLELIELDISELIHGSFMEKAPIVKVSAETGVGVEHLKATLLELCEKVPEKQDRGIFRLHVDRVFSMKGYGTVVTGTVNSGTLKVGDSVELLPGMVKSRVRGLQSHGEEVQKVETGDRAAINLQGVEIKQIDRGSQIAEIGYLQSINQMGVTLQLLGSAQKPIVQNQRVRIHLGTQEVMARVALTAGKTLQPGEECPALLRLEHPMVAARGDKFIIRSYSPVITIGGGEVMEVLIEEKWKVVKEKLQNLYDSPKSNQLIQLVQGEGAKPITLDKLQYRLGISKEQIDSLVEAREELFWLTHKQGKWLITHNQWDTLKNSITDYLKKYHLINPLNAGAQKEKIRQHLECEDSILEALLSTMMKTNLISQKGELYLDPEFSITLSNEDDLLQNSVLIQLEKEGFTSSTLAQLSLKTGNSKEKLMKVINVAEQQGKLLRIDGNLMFTQTNFTKLKEKVAQHFSNHSEMSVSEFKELAHTSRKYAVPLLEYFDKKKITYREGNARKLVR</sequence>
<dbReference type="PANTHER" id="PTHR43721:SF11">
    <property type="entry name" value="SELENOCYSTEINE-SPECIFIC ELONGATION FACTOR"/>
    <property type="match status" value="1"/>
</dbReference>
<dbReference type="PANTHER" id="PTHR43721">
    <property type="entry name" value="ELONGATION FACTOR TU-RELATED"/>
    <property type="match status" value="1"/>
</dbReference>
<proteinExistence type="predicted"/>
<dbReference type="InterPro" id="IPR009001">
    <property type="entry name" value="Transl_elong_EF1A/Init_IF2_C"/>
</dbReference>
<keyword evidence="3" id="KW-0963">Cytoplasm</keyword>
<dbReference type="Gene3D" id="1.10.10.2770">
    <property type="match status" value="1"/>
</dbReference>
<dbReference type="InterPro" id="IPR057335">
    <property type="entry name" value="Beta-barrel_SelB"/>
</dbReference>
<dbReference type="Gene3D" id="3.40.50.300">
    <property type="entry name" value="P-loop containing nucleotide triphosphate hydrolases"/>
    <property type="match status" value="1"/>
</dbReference>
<dbReference type="InterPro" id="IPR031157">
    <property type="entry name" value="G_TR_CS"/>
</dbReference>
<dbReference type="Pfam" id="PF09107">
    <property type="entry name" value="WHD_3rd_SelB"/>
    <property type="match status" value="1"/>
</dbReference>
<dbReference type="GO" id="GO:0005737">
    <property type="term" value="C:cytoplasm"/>
    <property type="evidence" value="ECO:0007669"/>
    <property type="project" value="UniProtKB-SubCell"/>
</dbReference>
<dbReference type="InterPro" id="IPR036390">
    <property type="entry name" value="WH_DNA-bd_sf"/>
</dbReference>
<dbReference type="Pfam" id="PF25461">
    <property type="entry name" value="Beta-barrel_SelB"/>
    <property type="match status" value="1"/>
</dbReference>
<evidence type="ECO:0000259" key="9">
    <source>
        <dbReference type="PROSITE" id="PS51722"/>
    </source>
</evidence>
<name>A0A381YRC8_9ZZZZ</name>
<accession>A0A381YRC8</accession>
<dbReference type="EMBL" id="UINC01018790">
    <property type="protein sequence ID" value="SVA79201.1"/>
    <property type="molecule type" value="Genomic_DNA"/>
</dbReference>
<dbReference type="GO" id="GO:0003924">
    <property type="term" value="F:GTPase activity"/>
    <property type="evidence" value="ECO:0007669"/>
    <property type="project" value="InterPro"/>
</dbReference>
<comment type="function">
    <text evidence="7">Translation factor necessary for the incorporation of selenocysteine into proteins. It probably replaces EF-Tu for the insertion of selenocysteine directed by the UGA codon. SelB binds GTP and GDP.</text>
</comment>
<dbReference type="Pfam" id="PF03144">
    <property type="entry name" value="GTP_EFTU_D2"/>
    <property type="match status" value="1"/>
</dbReference>
<dbReference type="InterPro" id="IPR000795">
    <property type="entry name" value="T_Tr_GTP-bd_dom"/>
</dbReference>
<dbReference type="CDD" id="cd04171">
    <property type="entry name" value="SelB"/>
    <property type="match status" value="1"/>
</dbReference>
<evidence type="ECO:0000256" key="6">
    <source>
        <dbReference type="ARBA" id="ARBA00023134"/>
    </source>
</evidence>
<dbReference type="SUPFAM" id="SSF50465">
    <property type="entry name" value="EF-Tu/eEF-1alpha/eIF2-gamma C-terminal domain"/>
    <property type="match status" value="1"/>
</dbReference>
<dbReference type="InterPro" id="IPR004535">
    <property type="entry name" value="Transl_elong_SelB"/>
</dbReference>
<comment type="subcellular location">
    <subcellularLocation>
        <location evidence="1">Cytoplasm</location>
    </subcellularLocation>
</comment>
<dbReference type="Gene3D" id="2.40.30.10">
    <property type="entry name" value="Translation factors"/>
    <property type="match status" value="2"/>
</dbReference>
<evidence type="ECO:0000256" key="1">
    <source>
        <dbReference type="ARBA" id="ARBA00004496"/>
    </source>
</evidence>
<evidence type="ECO:0000256" key="2">
    <source>
        <dbReference type="ARBA" id="ARBA00015953"/>
    </source>
</evidence>
<reference evidence="10" key="1">
    <citation type="submission" date="2018-05" db="EMBL/GenBank/DDBJ databases">
        <authorList>
            <person name="Lanie J.A."/>
            <person name="Ng W.-L."/>
            <person name="Kazmierczak K.M."/>
            <person name="Andrzejewski T.M."/>
            <person name="Davidsen T.M."/>
            <person name="Wayne K.J."/>
            <person name="Tettelin H."/>
            <person name="Glass J.I."/>
            <person name="Rusch D."/>
            <person name="Podicherti R."/>
            <person name="Tsui H.-C.T."/>
            <person name="Winkler M.E."/>
        </authorList>
    </citation>
    <scope>NUCLEOTIDE SEQUENCE</scope>
</reference>
<evidence type="ECO:0000256" key="5">
    <source>
        <dbReference type="ARBA" id="ARBA00022917"/>
    </source>
</evidence>
<dbReference type="SUPFAM" id="SSF52540">
    <property type="entry name" value="P-loop containing nucleoside triphosphate hydrolases"/>
    <property type="match status" value="1"/>
</dbReference>
<gene>
    <name evidence="10" type="ORF">METZ01_LOCUS132055</name>
</gene>
<dbReference type="GO" id="GO:0001514">
    <property type="term" value="P:selenocysteine incorporation"/>
    <property type="evidence" value="ECO:0007669"/>
    <property type="project" value="InterPro"/>
</dbReference>
<evidence type="ECO:0000256" key="3">
    <source>
        <dbReference type="ARBA" id="ARBA00022490"/>
    </source>
</evidence>
<evidence type="ECO:0000256" key="4">
    <source>
        <dbReference type="ARBA" id="ARBA00022741"/>
    </source>
</evidence>
<dbReference type="NCBIfam" id="TIGR00475">
    <property type="entry name" value="selB"/>
    <property type="match status" value="1"/>
</dbReference>
<dbReference type="InterPro" id="IPR005225">
    <property type="entry name" value="Small_GTP-bd"/>
</dbReference>
<dbReference type="NCBIfam" id="TIGR00231">
    <property type="entry name" value="small_GTP"/>
    <property type="match status" value="1"/>
</dbReference>
<dbReference type="AlphaFoldDB" id="A0A381YRC8"/>
<organism evidence="10">
    <name type="scientific">marine metagenome</name>
    <dbReference type="NCBI Taxonomy" id="408172"/>
    <lineage>
        <taxon>unclassified sequences</taxon>
        <taxon>metagenomes</taxon>
        <taxon>ecological metagenomes</taxon>
    </lineage>
</organism>
<dbReference type="CDD" id="cd03696">
    <property type="entry name" value="SelB_II"/>
    <property type="match status" value="1"/>
</dbReference>
<keyword evidence="5" id="KW-0648">Protein biosynthesis</keyword>
<evidence type="ECO:0000313" key="10">
    <source>
        <dbReference type="EMBL" id="SVA79201.1"/>
    </source>
</evidence>
<dbReference type="Gene3D" id="1.10.10.10">
    <property type="entry name" value="Winged helix-like DNA-binding domain superfamily/Winged helix DNA-binding domain"/>
    <property type="match status" value="1"/>
</dbReference>
<dbReference type="GO" id="GO:0005525">
    <property type="term" value="F:GTP binding"/>
    <property type="evidence" value="ECO:0007669"/>
    <property type="project" value="UniProtKB-KW"/>
</dbReference>
<dbReference type="PROSITE" id="PS51722">
    <property type="entry name" value="G_TR_2"/>
    <property type="match status" value="1"/>
</dbReference>
<dbReference type="GO" id="GO:0003746">
    <property type="term" value="F:translation elongation factor activity"/>
    <property type="evidence" value="ECO:0007669"/>
    <property type="project" value="InterPro"/>
</dbReference>
<dbReference type="InterPro" id="IPR050055">
    <property type="entry name" value="EF-Tu_GTPase"/>
</dbReference>
<dbReference type="InterPro" id="IPR009000">
    <property type="entry name" value="Transl_B-barrel_sf"/>
</dbReference>
<dbReference type="InterPro" id="IPR015191">
    <property type="entry name" value="SelB_WHD4"/>
</dbReference>